<evidence type="ECO:0000313" key="2">
    <source>
        <dbReference type="Proteomes" id="UP000188879"/>
    </source>
</evidence>
<organism evidence="1 2">
    <name type="scientific">Teichococcus deserti</name>
    <dbReference type="NCBI Taxonomy" id="1817963"/>
    <lineage>
        <taxon>Bacteria</taxon>
        <taxon>Pseudomonadati</taxon>
        <taxon>Pseudomonadota</taxon>
        <taxon>Alphaproteobacteria</taxon>
        <taxon>Acetobacterales</taxon>
        <taxon>Roseomonadaceae</taxon>
        <taxon>Roseomonas</taxon>
    </lineage>
</organism>
<evidence type="ECO:0000313" key="1">
    <source>
        <dbReference type="EMBL" id="ONG43851.1"/>
    </source>
</evidence>
<comment type="caution">
    <text evidence="1">The sequence shown here is derived from an EMBL/GenBank/DDBJ whole genome shotgun (WGS) entry which is preliminary data.</text>
</comment>
<dbReference type="Proteomes" id="UP000188879">
    <property type="component" value="Unassembled WGS sequence"/>
</dbReference>
<gene>
    <name evidence="1" type="ORF">BKE38_28630</name>
</gene>
<name>A0A1V2GUY7_9PROT</name>
<sequence length="68" mass="6919">MTISDVALTSRSPADSPSYALRLALAERLASHRGARPRLMAPRAAAAPDAVPCEAIEPAPAPLASVAA</sequence>
<proteinExistence type="predicted"/>
<dbReference type="EMBL" id="MLCO01000460">
    <property type="protein sequence ID" value="ONG43851.1"/>
    <property type="molecule type" value="Genomic_DNA"/>
</dbReference>
<protein>
    <submittedName>
        <fullName evidence="1">Uncharacterized protein</fullName>
    </submittedName>
</protein>
<keyword evidence="2" id="KW-1185">Reference proteome</keyword>
<dbReference type="RefSeq" id="WP_076960585.1">
    <property type="nucleotide sequence ID" value="NZ_MLCO01000460.1"/>
</dbReference>
<dbReference type="AlphaFoldDB" id="A0A1V2GUY7"/>
<reference evidence="1 2" key="1">
    <citation type="submission" date="2016-10" db="EMBL/GenBank/DDBJ databases">
        <title>Draft Genome sequence of Roseomonas sp. strain M3.</title>
        <authorList>
            <person name="Subhash Y."/>
            <person name="Lee S."/>
        </authorList>
    </citation>
    <scope>NUCLEOTIDE SEQUENCE [LARGE SCALE GENOMIC DNA]</scope>
    <source>
        <strain evidence="1 2">M3</strain>
    </source>
</reference>
<accession>A0A1V2GUY7</accession>